<feature type="region of interest" description="Disordered" evidence="1">
    <location>
        <begin position="803"/>
        <end position="828"/>
    </location>
</feature>
<organism evidence="4 5">
    <name type="scientific">Dunaliella salina</name>
    <name type="common">Green alga</name>
    <name type="synonym">Protococcus salinus</name>
    <dbReference type="NCBI Taxonomy" id="3046"/>
    <lineage>
        <taxon>Eukaryota</taxon>
        <taxon>Viridiplantae</taxon>
        <taxon>Chlorophyta</taxon>
        <taxon>core chlorophytes</taxon>
        <taxon>Chlorophyceae</taxon>
        <taxon>CS clade</taxon>
        <taxon>Chlamydomonadales</taxon>
        <taxon>Dunaliellaceae</taxon>
        <taxon>Dunaliella</taxon>
    </lineage>
</organism>
<comment type="caution">
    <text evidence="4">The sequence shown here is derived from an EMBL/GenBank/DDBJ whole genome shotgun (WGS) entry which is preliminary data.</text>
</comment>
<dbReference type="InterPro" id="IPR051681">
    <property type="entry name" value="Ser/Thr_Kinases-Pseudokinases"/>
</dbReference>
<keyword evidence="5" id="KW-1185">Reference proteome</keyword>
<reference evidence="4" key="1">
    <citation type="submission" date="2017-08" db="EMBL/GenBank/DDBJ databases">
        <authorList>
            <person name="Polle J.E."/>
            <person name="Barry K."/>
            <person name="Cushman J."/>
            <person name="Schmutz J."/>
            <person name="Tran D."/>
            <person name="Hathwaick L.T."/>
            <person name="Yim W.C."/>
            <person name="Jenkins J."/>
            <person name="Mckie-Krisberg Z.M."/>
            <person name="Prochnik S."/>
            <person name="Lindquist E."/>
            <person name="Dockter R.B."/>
            <person name="Adam C."/>
            <person name="Molina H."/>
            <person name="Bunkerborg J."/>
            <person name="Jin E."/>
            <person name="Buchheim M."/>
            <person name="Magnuson J."/>
        </authorList>
    </citation>
    <scope>NUCLEOTIDE SEQUENCE</scope>
    <source>
        <strain evidence="4">CCAP 19/18</strain>
    </source>
</reference>
<dbReference type="EMBL" id="MU069829">
    <property type="protein sequence ID" value="KAF5833122.1"/>
    <property type="molecule type" value="Genomic_DNA"/>
</dbReference>
<dbReference type="InterPro" id="IPR001245">
    <property type="entry name" value="Ser-Thr/Tyr_kinase_cat_dom"/>
</dbReference>
<dbReference type="PROSITE" id="PS50011">
    <property type="entry name" value="PROTEIN_KINASE_DOM"/>
    <property type="match status" value="1"/>
</dbReference>
<dbReference type="Proteomes" id="UP000815325">
    <property type="component" value="Unassembled WGS sequence"/>
</dbReference>
<evidence type="ECO:0000256" key="2">
    <source>
        <dbReference type="SAM" id="Phobius"/>
    </source>
</evidence>
<protein>
    <recommendedName>
        <fullName evidence="3">Protein kinase domain-containing protein</fullName>
    </recommendedName>
</protein>
<dbReference type="PANTHER" id="PTHR44329:SF214">
    <property type="entry name" value="PROTEIN KINASE DOMAIN-CONTAINING PROTEIN"/>
    <property type="match status" value="1"/>
</dbReference>
<evidence type="ECO:0000313" key="4">
    <source>
        <dbReference type="EMBL" id="KAF5833122.1"/>
    </source>
</evidence>
<gene>
    <name evidence="4" type="ORF">DUNSADRAFT_10671</name>
</gene>
<dbReference type="Gene3D" id="1.10.510.10">
    <property type="entry name" value="Transferase(Phosphotransferase) domain 1"/>
    <property type="match status" value="1"/>
</dbReference>
<sequence>MLAWDATENNDDLKTVALSVGEAHDVEGAPQWEKLEDGRNDKQALAPGINMQAKTGQTQNWADTGTRFPCGTGSHLNLLSKEPQLLLAPAILFCLIVALCSFGVVHATNASYDLEGEQAKDAALKAADGLAKQLSSASRAALSLAAVVHMNPTWPFLESNFLVLADELFRQSTESHTDASLALMELTLLPFGRVRAGLGKPIQRNSTADIFAPEMVGTFVPYKTMERPALHIKGPSPLSNSELKAFSAGYPIFFPDTDEDESWGHPDNITHPTGCRGPPCYDPQTRKKFWGFTGALVNADPLLSGDNVHLGRLTSAGLSYLLKINILAGSNAGSILVTGGSDPDKVTANVTVALPGNSWELSVYNPRQHQIVRLRDGLLVMVVVMAFVLSGLLLLLLLSSKKASVYLLDQMDEKVSREALLGRQYDLIACFERTKSKSKPSSDGQQKTLARIAEARAAISDMGRGMDEDIRVQELLAEGSFGKVYKGQWRGADVAVKIILLPGNMSGREKREKMVVWEAAISSSLIHPNVCQTYHYRIKPVKESARNGWGMDDFGSAIIVSDVSEYRPKPSLPTSSANNSGSSVQEEVHSYEVHLVLEYCDRSSLRDALDAGVFMALDGLNFAAQLDCAMDVAKAMLHLHCNNVSDFGLSVRMDHLETHVSSLFQGTLTHMAPEVLLKGTCSKASDVYAFGIVLWELYTSGSPFQGVPPALLGHLIVKEGKRPAWPPVVPKGYRDLVEACWDQDPDARPTFEGILQRLIALRKELGTSTPPLQPFAVQRPLGRPCGEDQACTLPSVAHLQEPRTVVGPGTPAQHNRHAPHPDSHAHLESCAHASSPGLTAHDGHALAHVMHESSFIRLRHLPPIGEDDSQHLHSTNPLGN</sequence>
<dbReference type="PANTHER" id="PTHR44329">
    <property type="entry name" value="SERINE/THREONINE-PROTEIN KINASE TNNI3K-RELATED"/>
    <property type="match status" value="1"/>
</dbReference>
<evidence type="ECO:0000313" key="5">
    <source>
        <dbReference type="Proteomes" id="UP000815325"/>
    </source>
</evidence>
<accession>A0ABQ7GET6</accession>
<dbReference type="Gene3D" id="3.30.200.20">
    <property type="entry name" value="Phosphorylase Kinase, domain 1"/>
    <property type="match status" value="1"/>
</dbReference>
<dbReference type="SUPFAM" id="SSF56112">
    <property type="entry name" value="Protein kinase-like (PK-like)"/>
    <property type="match status" value="1"/>
</dbReference>
<evidence type="ECO:0000259" key="3">
    <source>
        <dbReference type="PROSITE" id="PS50011"/>
    </source>
</evidence>
<keyword evidence="2" id="KW-1133">Transmembrane helix</keyword>
<dbReference type="InterPro" id="IPR011009">
    <property type="entry name" value="Kinase-like_dom_sf"/>
</dbReference>
<proteinExistence type="predicted"/>
<keyword evidence="2" id="KW-0472">Membrane</keyword>
<evidence type="ECO:0000256" key="1">
    <source>
        <dbReference type="SAM" id="MobiDB-lite"/>
    </source>
</evidence>
<feature type="domain" description="Protein kinase" evidence="3">
    <location>
        <begin position="470"/>
        <end position="761"/>
    </location>
</feature>
<feature type="transmembrane region" description="Helical" evidence="2">
    <location>
        <begin position="85"/>
        <end position="105"/>
    </location>
</feature>
<feature type="compositionally biased region" description="Basic and acidic residues" evidence="1">
    <location>
        <begin position="819"/>
        <end position="828"/>
    </location>
</feature>
<dbReference type="InterPro" id="IPR000719">
    <property type="entry name" value="Prot_kinase_dom"/>
</dbReference>
<name>A0ABQ7GET6_DUNSA</name>
<dbReference type="Pfam" id="PF07714">
    <property type="entry name" value="PK_Tyr_Ser-Thr"/>
    <property type="match status" value="2"/>
</dbReference>
<keyword evidence="2" id="KW-0812">Transmembrane</keyword>
<feature type="transmembrane region" description="Helical" evidence="2">
    <location>
        <begin position="377"/>
        <end position="398"/>
    </location>
</feature>